<comment type="caution">
    <text evidence="1">The sequence shown here is derived from an EMBL/GenBank/DDBJ whole genome shotgun (WGS) entry which is preliminary data.</text>
</comment>
<proteinExistence type="predicted"/>
<evidence type="ECO:0000313" key="1">
    <source>
        <dbReference type="EMBL" id="RVW63147.1"/>
    </source>
</evidence>
<name>A0A438FT62_VITVI</name>
<dbReference type="SUPFAM" id="SSF52058">
    <property type="entry name" value="L domain-like"/>
    <property type="match status" value="1"/>
</dbReference>
<evidence type="ECO:0000313" key="2">
    <source>
        <dbReference type="Proteomes" id="UP000288805"/>
    </source>
</evidence>
<accession>A0A438FT62</accession>
<reference evidence="1 2" key="1">
    <citation type="journal article" date="2018" name="PLoS Genet.">
        <title>Population sequencing reveals clonal diversity and ancestral inbreeding in the grapevine cultivar Chardonnay.</title>
        <authorList>
            <person name="Roach M.J."/>
            <person name="Johnson D.L."/>
            <person name="Bohlmann J."/>
            <person name="van Vuuren H.J."/>
            <person name="Jones S.J."/>
            <person name="Pretorius I.S."/>
            <person name="Schmidt S.A."/>
            <person name="Borneman A.R."/>
        </authorList>
    </citation>
    <scope>NUCLEOTIDE SEQUENCE [LARGE SCALE GENOMIC DNA]</scope>
    <source>
        <strain evidence="2">cv. Chardonnay</strain>
        <tissue evidence="1">Leaf</tissue>
    </source>
</reference>
<sequence length="107" mass="12263">MFPDATSFSDDPHLILLPTTLTSLHISHFHNLESLASLSLQTLTSLRSLVIFNCPKLQWILPREGLVPDSLSELRIWGCPHLKQRYSEEEGHDWPKIADIPRVEIHD</sequence>
<organism evidence="1 2">
    <name type="scientific">Vitis vinifera</name>
    <name type="common">Grape</name>
    <dbReference type="NCBI Taxonomy" id="29760"/>
    <lineage>
        <taxon>Eukaryota</taxon>
        <taxon>Viridiplantae</taxon>
        <taxon>Streptophyta</taxon>
        <taxon>Embryophyta</taxon>
        <taxon>Tracheophyta</taxon>
        <taxon>Spermatophyta</taxon>
        <taxon>Magnoliopsida</taxon>
        <taxon>eudicotyledons</taxon>
        <taxon>Gunneridae</taxon>
        <taxon>Pentapetalae</taxon>
        <taxon>rosids</taxon>
        <taxon>Vitales</taxon>
        <taxon>Vitaceae</taxon>
        <taxon>Viteae</taxon>
        <taxon>Vitis</taxon>
    </lineage>
</organism>
<gene>
    <name evidence="1" type="ORF">CK203_063256</name>
</gene>
<dbReference type="EMBL" id="QGNW01000748">
    <property type="protein sequence ID" value="RVW63147.1"/>
    <property type="molecule type" value="Genomic_DNA"/>
</dbReference>
<dbReference type="InterPro" id="IPR032675">
    <property type="entry name" value="LRR_dom_sf"/>
</dbReference>
<dbReference type="Proteomes" id="UP000288805">
    <property type="component" value="Unassembled WGS sequence"/>
</dbReference>
<protein>
    <submittedName>
        <fullName evidence="1">Uncharacterized protein</fullName>
    </submittedName>
</protein>
<dbReference type="Gene3D" id="3.80.10.10">
    <property type="entry name" value="Ribonuclease Inhibitor"/>
    <property type="match status" value="1"/>
</dbReference>
<dbReference type="AlphaFoldDB" id="A0A438FT62"/>